<protein>
    <recommendedName>
        <fullName evidence="4">Secreted protein</fullName>
    </recommendedName>
</protein>
<proteinExistence type="predicted"/>
<evidence type="ECO:0000313" key="3">
    <source>
        <dbReference type="Proteomes" id="UP000285523"/>
    </source>
</evidence>
<gene>
    <name evidence="2" type="ORF">D4Q52_09955</name>
</gene>
<comment type="caution">
    <text evidence="2">The sequence shown here is derived from an EMBL/GenBank/DDBJ whole genome shotgun (WGS) entry which is preliminary data.</text>
</comment>
<reference evidence="2 3" key="1">
    <citation type="submission" date="2018-09" db="EMBL/GenBank/DDBJ databases">
        <title>Draft genome sequence of Rhodopseudomonas palustris 2.1.18.</title>
        <authorList>
            <person name="Robertson S.L."/>
            <person name="Meyer T.E."/>
            <person name="Kyndt J.A."/>
        </authorList>
    </citation>
    <scope>NUCLEOTIDE SEQUENCE [LARGE SCALE GENOMIC DNA]</scope>
    <source>
        <strain evidence="2 3">2.1.18</strain>
    </source>
</reference>
<organism evidence="2 3">
    <name type="scientific">Rhodopseudomonas palustris</name>
    <dbReference type="NCBI Taxonomy" id="1076"/>
    <lineage>
        <taxon>Bacteria</taxon>
        <taxon>Pseudomonadati</taxon>
        <taxon>Pseudomonadota</taxon>
        <taxon>Alphaproteobacteria</taxon>
        <taxon>Hyphomicrobiales</taxon>
        <taxon>Nitrobacteraceae</taxon>
        <taxon>Rhodopseudomonas</taxon>
    </lineage>
</organism>
<keyword evidence="1" id="KW-0732">Signal</keyword>
<evidence type="ECO:0000313" key="2">
    <source>
        <dbReference type="EMBL" id="RJF75489.1"/>
    </source>
</evidence>
<feature type="chain" id="PRO_5019482272" description="Secreted protein" evidence="1">
    <location>
        <begin position="21"/>
        <end position="96"/>
    </location>
</feature>
<evidence type="ECO:0000256" key="1">
    <source>
        <dbReference type="SAM" id="SignalP"/>
    </source>
</evidence>
<dbReference type="AlphaFoldDB" id="A0A418VHI4"/>
<evidence type="ECO:0008006" key="4">
    <source>
        <dbReference type="Google" id="ProtNLM"/>
    </source>
</evidence>
<accession>A0A418VHI4</accession>
<dbReference type="EMBL" id="QYYD01000008">
    <property type="protein sequence ID" value="RJF75489.1"/>
    <property type="molecule type" value="Genomic_DNA"/>
</dbReference>
<feature type="signal peptide" evidence="1">
    <location>
        <begin position="1"/>
        <end position="20"/>
    </location>
</feature>
<name>A0A418VHI4_RHOPL</name>
<dbReference type="Proteomes" id="UP000285523">
    <property type="component" value="Unassembled WGS sequence"/>
</dbReference>
<sequence>MRRLAAFSQRRLLATTLIYAASLTIRSTSGAGEDARSRHPITLIEQTLTENLTSGEAWTISRSATALSCCRDCEGKPLLLGATGSDIHSDLQGRLP</sequence>